<keyword evidence="3" id="KW-1185">Reference proteome</keyword>
<sequence length="189" mass="20907">MDIFSKRDGPRSEDVRAKRLISENAGTIRKLADQISNGGFTKMRQDQARRREAPKPEGLLIYDLSAPSSPAEPDPHVRISLNGRVVLVDRNSGRQLQLLGELRRTIRSRKFVLATEDNGFLSPVSDDIRAALELLENAELGPDLSEDDLLRRVSDGLGLTAETDTQRRASDAEAEKDDGTPDDDSSELL</sequence>
<organism evidence="2 3">
    <name type="scientific">Salipiger thiooxidans</name>
    <dbReference type="NCBI Taxonomy" id="282683"/>
    <lineage>
        <taxon>Bacteria</taxon>
        <taxon>Pseudomonadati</taxon>
        <taxon>Pseudomonadota</taxon>
        <taxon>Alphaproteobacteria</taxon>
        <taxon>Rhodobacterales</taxon>
        <taxon>Roseobacteraceae</taxon>
        <taxon>Salipiger</taxon>
    </lineage>
</organism>
<dbReference type="EMBL" id="FNAV01000001">
    <property type="protein sequence ID" value="SDE17677.1"/>
    <property type="molecule type" value="Genomic_DNA"/>
</dbReference>
<feature type="region of interest" description="Disordered" evidence="1">
    <location>
        <begin position="155"/>
        <end position="189"/>
    </location>
</feature>
<evidence type="ECO:0000313" key="2">
    <source>
        <dbReference type="EMBL" id="SDE17677.1"/>
    </source>
</evidence>
<feature type="compositionally biased region" description="Basic and acidic residues" evidence="1">
    <location>
        <begin position="164"/>
        <end position="179"/>
    </location>
</feature>
<protein>
    <submittedName>
        <fullName evidence="2">Uncharacterized protein</fullName>
    </submittedName>
</protein>
<dbReference type="OrthoDB" id="8226460at2"/>
<feature type="region of interest" description="Disordered" evidence="1">
    <location>
        <begin position="32"/>
        <end position="56"/>
    </location>
</feature>
<dbReference type="STRING" id="282683.SAMN04488105_101345"/>
<proteinExistence type="predicted"/>
<feature type="compositionally biased region" description="Basic and acidic residues" evidence="1">
    <location>
        <begin position="43"/>
        <end position="55"/>
    </location>
</feature>
<evidence type="ECO:0000313" key="3">
    <source>
        <dbReference type="Proteomes" id="UP000198994"/>
    </source>
</evidence>
<accession>A0A1G7AT04</accession>
<reference evidence="3" key="1">
    <citation type="submission" date="2016-10" db="EMBL/GenBank/DDBJ databases">
        <authorList>
            <person name="Varghese N."/>
            <person name="Submissions S."/>
        </authorList>
    </citation>
    <scope>NUCLEOTIDE SEQUENCE [LARGE SCALE GENOMIC DNA]</scope>
    <source>
        <strain evidence="3">DSM 10146</strain>
    </source>
</reference>
<name>A0A1G7AT04_9RHOB</name>
<feature type="compositionally biased region" description="Acidic residues" evidence="1">
    <location>
        <begin position="180"/>
        <end position="189"/>
    </location>
</feature>
<dbReference type="RefSeq" id="WP_089954611.1">
    <property type="nucleotide sequence ID" value="NZ_FNAV01000001.1"/>
</dbReference>
<dbReference type="Proteomes" id="UP000198994">
    <property type="component" value="Unassembled WGS sequence"/>
</dbReference>
<dbReference type="AlphaFoldDB" id="A0A1G7AT04"/>
<evidence type="ECO:0000256" key="1">
    <source>
        <dbReference type="SAM" id="MobiDB-lite"/>
    </source>
</evidence>
<gene>
    <name evidence="2" type="ORF">SAMN04488105_101345</name>
</gene>